<accession>F8JM11</accession>
<geneLocation type="plasmid" evidence="3 4">
    <name>pSCATT</name>
</geneLocation>
<feature type="region of interest" description="Disordered" evidence="1">
    <location>
        <begin position="1"/>
        <end position="32"/>
    </location>
</feature>
<feature type="compositionally biased region" description="Basic and acidic residues" evidence="1">
    <location>
        <begin position="1"/>
        <end position="21"/>
    </location>
</feature>
<reference evidence="4" key="1">
    <citation type="submission" date="2011-12" db="EMBL/GenBank/DDBJ databases">
        <title>Complete genome sequence of Streptomyces cattleya strain DSM 46488.</title>
        <authorList>
            <person name="Ou H.-Y."/>
            <person name="Li P."/>
            <person name="Zhao C."/>
            <person name="O'Hagan D."/>
            <person name="Deng Z."/>
        </authorList>
    </citation>
    <scope>NUCLEOTIDE SEQUENCE [LARGE SCALE GENOMIC DNA]</scope>
    <source>
        <strain evidence="4">ATCC 35852 / DSM 46488 / JCM 4925 / NBRC 14057 / NRRL 8057</strain>
        <plasmid evidence="4">Plasmid pSCATT</plasmid>
    </source>
</reference>
<dbReference type="EMBL" id="CP003229">
    <property type="protein sequence ID" value="AEW99466.1"/>
    <property type="molecule type" value="Genomic_DNA"/>
</dbReference>
<accession>G8XFC4</accession>
<evidence type="ECO:0000256" key="1">
    <source>
        <dbReference type="SAM" id="MobiDB-lite"/>
    </source>
</evidence>
<name>F8JM11_STREN</name>
<gene>
    <name evidence="3" type="ordered locus">SCATT_p12730</name>
</gene>
<dbReference type="Proteomes" id="UP000007842">
    <property type="component" value="Plasmid pSCATT"/>
</dbReference>
<sequence length="58" mass="6225">MSDPGRGEGRDDSGLPDDRPRGGGPEDWTPAGRRSRRGIWVVVAIVAIVIIIFAIVLV</sequence>
<dbReference type="PATRIC" id="fig|1003195.11.peg.449"/>
<organism evidence="3 4">
    <name type="scientific">Streptantibioticus cattleyicolor (strain ATCC 35852 / DSM 46488 / JCM 4925 / NBRC 14057 / NRRL 8057)</name>
    <name type="common">Streptomyces cattleya</name>
    <dbReference type="NCBI Taxonomy" id="1003195"/>
    <lineage>
        <taxon>Bacteria</taxon>
        <taxon>Bacillati</taxon>
        <taxon>Actinomycetota</taxon>
        <taxon>Actinomycetes</taxon>
        <taxon>Kitasatosporales</taxon>
        <taxon>Streptomycetaceae</taxon>
        <taxon>Streptantibioticus</taxon>
    </lineage>
</organism>
<dbReference type="KEGG" id="sct:SCAT_p0467"/>
<feature type="transmembrane region" description="Helical" evidence="2">
    <location>
        <begin position="38"/>
        <end position="57"/>
    </location>
</feature>
<protein>
    <submittedName>
        <fullName evidence="3">Uncharacterized protein</fullName>
    </submittedName>
</protein>
<proteinExistence type="predicted"/>
<evidence type="ECO:0000313" key="3">
    <source>
        <dbReference type="EMBL" id="AEW99466.1"/>
    </source>
</evidence>
<keyword evidence="2" id="KW-0472">Membrane</keyword>
<dbReference type="HOGENOM" id="CLU_2977214_0_0_11"/>
<dbReference type="KEGG" id="scy:SCATT_p12730"/>
<keyword evidence="2" id="KW-0812">Transmembrane</keyword>
<evidence type="ECO:0000313" key="4">
    <source>
        <dbReference type="Proteomes" id="UP000007842"/>
    </source>
</evidence>
<dbReference type="RefSeq" id="WP_014150922.1">
    <property type="nucleotide sequence ID" value="NC_016113.1"/>
</dbReference>
<keyword evidence="2" id="KW-1133">Transmembrane helix</keyword>
<keyword evidence="3" id="KW-0614">Plasmid</keyword>
<dbReference type="AlphaFoldDB" id="F8JM11"/>
<evidence type="ECO:0000256" key="2">
    <source>
        <dbReference type="SAM" id="Phobius"/>
    </source>
</evidence>
<keyword evidence="4" id="KW-1185">Reference proteome</keyword>